<reference evidence="2 3" key="1">
    <citation type="journal article" date="2009" name="Nat. Genet.">
        <title>The genome of the cucumber, Cucumis sativus L.</title>
        <authorList>
            <person name="Huang S."/>
            <person name="Li R."/>
            <person name="Zhang Z."/>
            <person name="Li L."/>
            <person name="Gu X."/>
            <person name="Fan W."/>
            <person name="Lucas W.J."/>
            <person name="Wang X."/>
            <person name="Xie B."/>
            <person name="Ni P."/>
            <person name="Ren Y."/>
            <person name="Zhu H."/>
            <person name="Li J."/>
            <person name="Lin K."/>
            <person name="Jin W."/>
            <person name="Fei Z."/>
            <person name="Li G."/>
            <person name="Staub J."/>
            <person name="Kilian A."/>
            <person name="van der Vossen E.A."/>
            <person name="Wu Y."/>
            <person name="Guo J."/>
            <person name="He J."/>
            <person name="Jia Z."/>
            <person name="Ren Y."/>
            <person name="Tian G."/>
            <person name="Lu Y."/>
            <person name="Ruan J."/>
            <person name="Qian W."/>
            <person name="Wang M."/>
            <person name="Huang Q."/>
            <person name="Li B."/>
            <person name="Xuan Z."/>
            <person name="Cao J."/>
            <person name="Asan"/>
            <person name="Wu Z."/>
            <person name="Zhang J."/>
            <person name="Cai Q."/>
            <person name="Bai Y."/>
            <person name="Zhao B."/>
            <person name="Han Y."/>
            <person name="Li Y."/>
            <person name="Li X."/>
            <person name="Wang S."/>
            <person name="Shi Q."/>
            <person name="Liu S."/>
            <person name="Cho W.K."/>
            <person name="Kim J.Y."/>
            <person name="Xu Y."/>
            <person name="Heller-Uszynska K."/>
            <person name="Miao H."/>
            <person name="Cheng Z."/>
            <person name="Zhang S."/>
            <person name="Wu J."/>
            <person name="Yang Y."/>
            <person name="Kang H."/>
            <person name="Li M."/>
            <person name="Liang H."/>
            <person name="Ren X."/>
            <person name="Shi Z."/>
            <person name="Wen M."/>
            <person name="Jian M."/>
            <person name="Yang H."/>
            <person name="Zhang G."/>
            <person name="Yang Z."/>
            <person name="Chen R."/>
            <person name="Liu S."/>
            <person name="Li J."/>
            <person name="Ma L."/>
            <person name="Liu H."/>
            <person name="Zhou Y."/>
            <person name="Zhao J."/>
            <person name="Fang X."/>
            <person name="Li G."/>
            <person name="Fang L."/>
            <person name="Li Y."/>
            <person name="Liu D."/>
            <person name="Zheng H."/>
            <person name="Zhang Y."/>
            <person name="Qin N."/>
            <person name="Li Z."/>
            <person name="Yang G."/>
            <person name="Yang S."/>
            <person name="Bolund L."/>
            <person name="Kristiansen K."/>
            <person name="Zheng H."/>
            <person name="Li S."/>
            <person name="Zhang X."/>
            <person name="Yang H."/>
            <person name="Wang J."/>
            <person name="Sun R."/>
            <person name="Zhang B."/>
            <person name="Jiang S."/>
            <person name="Wang J."/>
            <person name="Du Y."/>
            <person name="Li S."/>
        </authorList>
    </citation>
    <scope>NUCLEOTIDE SEQUENCE [LARGE SCALE GENOMIC DNA]</scope>
    <source>
        <strain evidence="3">cv. 9930</strain>
    </source>
</reference>
<evidence type="ECO:0000313" key="2">
    <source>
        <dbReference type="EMBL" id="KGN65200.1"/>
    </source>
</evidence>
<sequence length="101" mass="11878">MRGRSDERRQGSPQYIAFNSSNSNQRVRHRRSPCVEPIRRVRSRRLRLNAFVKTTPERTRMCGWRTHAGPLLLALLLHHLMIPTGTRQNRDRAIRRNGPVQ</sequence>
<dbReference type="EMBL" id="CM002922">
    <property type="protein sequence ID" value="KGN65200.1"/>
    <property type="molecule type" value="Genomic_DNA"/>
</dbReference>
<evidence type="ECO:0000313" key="3">
    <source>
        <dbReference type="Proteomes" id="UP000029981"/>
    </source>
</evidence>
<reference evidence="2 3" key="4">
    <citation type="journal article" date="2011" name="BMC Genomics">
        <title>RNA-Seq improves annotation of protein-coding genes in the cucumber genome.</title>
        <authorList>
            <person name="Li Z."/>
            <person name="Zhang Z."/>
            <person name="Yan P."/>
            <person name="Huang S."/>
            <person name="Fei Z."/>
            <person name="Lin K."/>
        </authorList>
    </citation>
    <scope>NUCLEOTIDE SEQUENCE [LARGE SCALE GENOMIC DNA]</scope>
    <source>
        <strain evidence="3">cv. 9930</strain>
    </source>
</reference>
<protein>
    <submittedName>
        <fullName evidence="2">Uncharacterized protein</fullName>
    </submittedName>
</protein>
<feature type="compositionally biased region" description="Basic and acidic residues" evidence="1">
    <location>
        <begin position="1"/>
        <end position="10"/>
    </location>
</feature>
<feature type="compositionally biased region" description="Polar residues" evidence="1">
    <location>
        <begin position="11"/>
        <end position="25"/>
    </location>
</feature>
<dbReference type="AlphaFoldDB" id="A0A0A0LTE7"/>
<accession>A0A0A0LTE7</accession>
<reference evidence="2 3" key="3">
    <citation type="journal article" date="2010" name="BMC Genomics">
        <title>Transcriptome sequencing and comparative analysis of cucumber flowers with different sex types.</title>
        <authorList>
            <person name="Guo S."/>
            <person name="Zheng Y."/>
            <person name="Joung J.G."/>
            <person name="Liu S."/>
            <person name="Zhang Z."/>
            <person name="Crasta O.R."/>
            <person name="Sobral B.W."/>
            <person name="Xu Y."/>
            <person name="Huang S."/>
            <person name="Fei Z."/>
        </authorList>
    </citation>
    <scope>NUCLEOTIDE SEQUENCE [LARGE SCALE GENOMIC DNA]</scope>
    <source>
        <strain evidence="3">cv. 9930</strain>
    </source>
</reference>
<name>A0A0A0LTE7_CUCSA</name>
<proteinExistence type="predicted"/>
<keyword evidence="3" id="KW-1185">Reference proteome</keyword>
<feature type="region of interest" description="Disordered" evidence="1">
    <location>
        <begin position="1"/>
        <end position="32"/>
    </location>
</feature>
<gene>
    <name evidence="2" type="ORF">Csa_1G264270</name>
</gene>
<dbReference type="Gramene" id="KGN65200">
    <property type="protein sequence ID" value="KGN65200"/>
    <property type="gene ID" value="Csa_1G264270"/>
</dbReference>
<evidence type="ECO:0000256" key="1">
    <source>
        <dbReference type="SAM" id="MobiDB-lite"/>
    </source>
</evidence>
<dbReference type="Proteomes" id="UP000029981">
    <property type="component" value="Chromosome 1"/>
</dbReference>
<reference evidence="2 3" key="2">
    <citation type="journal article" date="2009" name="PLoS ONE">
        <title>An integrated genetic and cytogenetic map of the cucumber genome.</title>
        <authorList>
            <person name="Ren Y."/>
            <person name="Zhang Z."/>
            <person name="Liu J."/>
            <person name="Staub J.E."/>
            <person name="Han Y."/>
            <person name="Cheng Z."/>
            <person name="Li X."/>
            <person name="Lu J."/>
            <person name="Miao H."/>
            <person name="Kang H."/>
            <person name="Xie B."/>
            <person name="Gu X."/>
            <person name="Wang X."/>
            <person name="Du Y."/>
            <person name="Jin W."/>
            <person name="Huang S."/>
        </authorList>
    </citation>
    <scope>NUCLEOTIDE SEQUENCE [LARGE SCALE GENOMIC DNA]</scope>
    <source>
        <strain evidence="3">cv. 9930</strain>
    </source>
</reference>
<organism evidence="2 3">
    <name type="scientific">Cucumis sativus</name>
    <name type="common">Cucumber</name>
    <dbReference type="NCBI Taxonomy" id="3659"/>
    <lineage>
        <taxon>Eukaryota</taxon>
        <taxon>Viridiplantae</taxon>
        <taxon>Streptophyta</taxon>
        <taxon>Embryophyta</taxon>
        <taxon>Tracheophyta</taxon>
        <taxon>Spermatophyta</taxon>
        <taxon>Magnoliopsida</taxon>
        <taxon>eudicotyledons</taxon>
        <taxon>Gunneridae</taxon>
        <taxon>Pentapetalae</taxon>
        <taxon>rosids</taxon>
        <taxon>fabids</taxon>
        <taxon>Cucurbitales</taxon>
        <taxon>Cucurbitaceae</taxon>
        <taxon>Benincaseae</taxon>
        <taxon>Cucumis</taxon>
    </lineage>
</organism>